<gene>
    <name evidence="2" type="primary">ga02790</name>
    <name evidence="2" type="ORF">PR202_ga02790</name>
</gene>
<proteinExistence type="predicted"/>
<evidence type="ECO:0000256" key="1">
    <source>
        <dbReference type="SAM" id="MobiDB-lite"/>
    </source>
</evidence>
<accession>A0AAV5BMH2</accession>
<evidence type="ECO:0000313" key="2">
    <source>
        <dbReference type="EMBL" id="GJM86890.1"/>
    </source>
</evidence>
<reference evidence="2" key="1">
    <citation type="journal article" date="2018" name="DNA Res.">
        <title>Multiple hybrid de novo genome assembly of finger millet, an orphan allotetraploid crop.</title>
        <authorList>
            <person name="Hatakeyama M."/>
            <person name="Aluri S."/>
            <person name="Balachadran M.T."/>
            <person name="Sivarajan S.R."/>
            <person name="Patrignani A."/>
            <person name="Gruter S."/>
            <person name="Poveda L."/>
            <person name="Shimizu-Inatsugi R."/>
            <person name="Baeten J."/>
            <person name="Francoijs K.J."/>
            <person name="Nataraja K.N."/>
            <person name="Reddy Y.A.N."/>
            <person name="Phadnis S."/>
            <person name="Ravikumar R.L."/>
            <person name="Schlapbach R."/>
            <person name="Sreeman S.M."/>
            <person name="Shimizu K.K."/>
        </authorList>
    </citation>
    <scope>NUCLEOTIDE SEQUENCE</scope>
</reference>
<dbReference type="Proteomes" id="UP001054889">
    <property type="component" value="Unassembled WGS sequence"/>
</dbReference>
<dbReference type="EMBL" id="BQKI01000001">
    <property type="protein sequence ID" value="GJM86890.1"/>
    <property type="molecule type" value="Genomic_DNA"/>
</dbReference>
<keyword evidence="3" id="KW-1185">Reference proteome</keyword>
<name>A0AAV5BMH2_ELECO</name>
<feature type="compositionally biased region" description="Basic residues" evidence="1">
    <location>
        <begin position="46"/>
        <end position="60"/>
    </location>
</feature>
<protein>
    <submittedName>
        <fullName evidence="2">Uncharacterized protein</fullName>
    </submittedName>
</protein>
<sequence>MTPTGSPKRRSSFEQVSGCLSTNSKAVGTGHASGGSQAAAEDLTAARRKGRSRAVPHGRRGAMGLPKSGTSPSPIWLWQMATTTKMNWTLHPA</sequence>
<reference evidence="2" key="2">
    <citation type="submission" date="2021-12" db="EMBL/GenBank/DDBJ databases">
        <title>Resequencing data analysis of finger millet.</title>
        <authorList>
            <person name="Hatakeyama M."/>
            <person name="Aluri S."/>
            <person name="Balachadran M.T."/>
            <person name="Sivarajan S.R."/>
            <person name="Poveda L."/>
            <person name="Shimizu-Inatsugi R."/>
            <person name="Schlapbach R."/>
            <person name="Sreeman S.M."/>
            <person name="Shimizu K.K."/>
        </authorList>
    </citation>
    <scope>NUCLEOTIDE SEQUENCE</scope>
</reference>
<feature type="region of interest" description="Disordered" evidence="1">
    <location>
        <begin position="1"/>
        <end position="74"/>
    </location>
</feature>
<feature type="compositionally biased region" description="Polar residues" evidence="1">
    <location>
        <begin position="13"/>
        <end position="26"/>
    </location>
</feature>
<organism evidence="2 3">
    <name type="scientific">Eleusine coracana subsp. coracana</name>
    <dbReference type="NCBI Taxonomy" id="191504"/>
    <lineage>
        <taxon>Eukaryota</taxon>
        <taxon>Viridiplantae</taxon>
        <taxon>Streptophyta</taxon>
        <taxon>Embryophyta</taxon>
        <taxon>Tracheophyta</taxon>
        <taxon>Spermatophyta</taxon>
        <taxon>Magnoliopsida</taxon>
        <taxon>Liliopsida</taxon>
        <taxon>Poales</taxon>
        <taxon>Poaceae</taxon>
        <taxon>PACMAD clade</taxon>
        <taxon>Chloridoideae</taxon>
        <taxon>Cynodonteae</taxon>
        <taxon>Eleusininae</taxon>
        <taxon>Eleusine</taxon>
    </lineage>
</organism>
<evidence type="ECO:0000313" key="3">
    <source>
        <dbReference type="Proteomes" id="UP001054889"/>
    </source>
</evidence>
<dbReference type="AlphaFoldDB" id="A0AAV5BMH2"/>
<comment type="caution">
    <text evidence="2">The sequence shown here is derived from an EMBL/GenBank/DDBJ whole genome shotgun (WGS) entry which is preliminary data.</text>
</comment>